<sequence length="92" mass="10061">MPVLNTVTRGEATIFVVRPPGDLDPSDLWVACGLPIRRLWDDDFNVDVADRALLSKRFHECMSGTGMGDMVTPRQIGLNLAGSKVFETIGAE</sequence>
<proteinExistence type="predicted"/>
<protein>
    <submittedName>
        <fullName evidence="1">Uncharacterized protein</fullName>
    </submittedName>
</protein>
<reference evidence="1 2" key="1">
    <citation type="submission" date="2020-02" db="EMBL/GenBank/DDBJ databases">
        <title>Plant-Promoting Endophytic Bacterium Rhizobium oryzihabitans sp. nov., Isolated from the Root of Rice.</title>
        <authorList>
            <person name="zhao J."/>
            <person name="Zhang G."/>
        </authorList>
    </citation>
    <scope>NUCLEOTIDE SEQUENCE [LARGE SCALE GENOMIC DNA]</scope>
    <source>
        <strain evidence="1 2">M15</strain>
        <plasmid evidence="1 2">p7</plasmid>
    </source>
</reference>
<geneLocation type="plasmid" evidence="1 2">
    <name>p7</name>
</geneLocation>
<evidence type="ECO:0000313" key="2">
    <source>
        <dbReference type="Proteomes" id="UP000464865"/>
    </source>
</evidence>
<accession>A0A7L5BS09</accession>
<keyword evidence="1" id="KW-0614">Plasmid</keyword>
<keyword evidence="2" id="KW-1185">Reference proteome</keyword>
<dbReference type="EMBL" id="CP048639">
    <property type="protein sequence ID" value="QIB41573.1"/>
    <property type="molecule type" value="Genomic_DNA"/>
</dbReference>
<organism evidence="1 2">
    <name type="scientific">Rhizobium oryzihabitans</name>
    <dbReference type="NCBI Taxonomy" id="2267833"/>
    <lineage>
        <taxon>Bacteria</taxon>
        <taxon>Pseudomonadati</taxon>
        <taxon>Pseudomonadota</taxon>
        <taxon>Alphaproteobacteria</taxon>
        <taxon>Hyphomicrobiales</taxon>
        <taxon>Rhizobiaceae</taxon>
        <taxon>Rhizobium/Agrobacterium group</taxon>
        <taxon>Rhizobium</taxon>
    </lineage>
</organism>
<dbReference type="KEGG" id="roy:G3A56_27655"/>
<gene>
    <name evidence="1" type="ORF">G3A56_27655</name>
</gene>
<dbReference type="Proteomes" id="UP000464865">
    <property type="component" value="Plasmid p7"/>
</dbReference>
<dbReference type="AlphaFoldDB" id="A0A7L5BS09"/>
<evidence type="ECO:0000313" key="1">
    <source>
        <dbReference type="EMBL" id="QIB41573.1"/>
    </source>
</evidence>
<name>A0A7L5BS09_9HYPH</name>
<dbReference type="RefSeq" id="WP_164056998.1">
    <property type="nucleotide sequence ID" value="NZ_CP048639.1"/>
</dbReference>